<keyword evidence="1" id="KW-0732">Signal</keyword>
<dbReference type="AlphaFoldDB" id="A0A9W8S471"/>
<protein>
    <submittedName>
        <fullName evidence="2">Uncharacterized protein</fullName>
    </submittedName>
</protein>
<dbReference type="Proteomes" id="UP001152049">
    <property type="component" value="Unassembled WGS sequence"/>
</dbReference>
<evidence type="ECO:0000313" key="3">
    <source>
        <dbReference type="Proteomes" id="UP001152049"/>
    </source>
</evidence>
<organism evidence="2 3">
    <name type="scientific">Fusarium torreyae</name>
    <dbReference type="NCBI Taxonomy" id="1237075"/>
    <lineage>
        <taxon>Eukaryota</taxon>
        <taxon>Fungi</taxon>
        <taxon>Dikarya</taxon>
        <taxon>Ascomycota</taxon>
        <taxon>Pezizomycotina</taxon>
        <taxon>Sordariomycetes</taxon>
        <taxon>Hypocreomycetidae</taxon>
        <taxon>Hypocreales</taxon>
        <taxon>Nectriaceae</taxon>
        <taxon>Fusarium</taxon>
    </lineage>
</organism>
<feature type="signal peptide" evidence="1">
    <location>
        <begin position="1"/>
        <end position="21"/>
    </location>
</feature>
<gene>
    <name evidence="2" type="ORF">NW762_005725</name>
</gene>
<feature type="chain" id="PRO_5040767841" evidence="1">
    <location>
        <begin position="22"/>
        <end position="97"/>
    </location>
</feature>
<evidence type="ECO:0000313" key="2">
    <source>
        <dbReference type="EMBL" id="KAJ4264523.1"/>
    </source>
</evidence>
<keyword evidence="3" id="KW-1185">Reference proteome</keyword>
<reference evidence="2" key="1">
    <citation type="submission" date="2022-09" db="EMBL/GenBank/DDBJ databases">
        <title>Fusarium specimens isolated from Avocado Roots.</title>
        <authorList>
            <person name="Stajich J."/>
            <person name="Roper C."/>
            <person name="Heimlech-Rivalta G."/>
        </authorList>
    </citation>
    <scope>NUCLEOTIDE SEQUENCE</scope>
    <source>
        <strain evidence="2">CF00136</strain>
    </source>
</reference>
<proteinExistence type="predicted"/>
<dbReference type="EMBL" id="JAOQAZ010000008">
    <property type="protein sequence ID" value="KAJ4264523.1"/>
    <property type="molecule type" value="Genomic_DNA"/>
</dbReference>
<sequence>MVKITAIAVAALAVIAPVAEAKNCQKGLTYCGYVLLRRGNYYNQIDASLKNAGQKTDNNHINNSLFYCQGGNNGDISFRKYCGGSCKDGGDGNSDKC</sequence>
<accession>A0A9W8S471</accession>
<name>A0A9W8S471_9HYPO</name>
<dbReference type="OrthoDB" id="4186099at2759"/>
<comment type="caution">
    <text evidence="2">The sequence shown here is derived from an EMBL/GenBank/DDBJ whole genome shotgun (WGS) entry which is preliminary data.</text>
</comment>
<evidence type="ECO:0000256" key="1">
    <source>
        <dbReference type="SAM" id="SignalP"/>
    </source>
</evidence>